<feature type="transmembrane region" description="Helical" evidence="1">
    <location>
        <begin position="81"/>
        <end position="100"/>
    </location>
</feature>
<keyword evidence="1" id="KW-1133">Transmembrane helix</keyword>
<dbReference type="Pfam" id="PF07578">
    <property type="entry name" value="LAB_N"/>
    <property type="match status" value="1"/>
</dbReference>
<dbReference type="OrthoDB" id="9793186at2"/>
<organism evidence="3 4">
    <name type="scientific">Methylobacterium variabile</name>
    <dbReference type="NCBI Taxonomy" id="298794"/>
    <lineage>
        <taxon>Bacteria</taxon>
        <taxon>Pseudomonadati</taxon>
        <taxon>Pseudomonadota</taxon>
        <taxon>Alphaproteobacteria</taxon>
        <taxon>Hyphomicrobiales</taxon>
        <taxon>Methylobacteriaceae</taxon>
        <taxon>Methylobacterium</taxon>
    </lineage>
</organism>
<evidence type="ECO:0000313" key="4">
    <source>
        <dbReference type="Proteomes" id="UP000035955"/>
    </source>
</evidence>
<dbReference type="RefSeq" id="WP_048446428.1">
    <property type="nucleotide sequence ID" value="NZ_LABY01000165.1"/>
</dbReference>
<dbReference type="GO" id="GO:0008915">
    <property type="term" value="F:lipid-A-disaccharide synthase activity"/>
    <property type="evidence" value="ECO:0007669"/>
    <property type="project" value="InterPro"/>
</dbReference>
<comment type="caution">
    <text evidence="3">The sequence shown here is derived from an EMBL/GenBank/DDBJ whole genome shotgun (WGS) entry which is preliminary data.</text>
</comment>
<feature type="transmembrane region" description="Helical" evidence="1">
    <location>
        <begin position="53"/>
        <end position="75"/>
    </location>
</feature>
<accession>A0A0J6V2B4</accession>
<dbReference type="Gene3D" id="1.20.1280.290">
    <property type="match status" value="1"/>
</dbReference>
<keyword evidence="4" id="KW-1185">Reference proteome</keyword>
<feature type="domain" description="Lipid A biosynthesis N-terminal" evidence="2">
    <location>
        <begin position="27"/>
        <end position="98"/>
    </location>
</feature>
<gene>
    <name evidence="3" type="ORF">VQ02_22380</name>
</gene>
<dbReference type="InterPro" id="IPR011499">
    <property type="entry name" value="Lipid_A_biosynth_N"/>
</dbReference>
<protein>
    <submittedName>
        <fullName evidence="3">Membrane protein</fullName>
    </submittedName>
</protein>
<evidence type="ECO:0000256" key="1">
    <source>
        <dbReference type="SAM" id="Phobius"/>
    </source>
</evidence>
<sequence length="109" mass="12050">MVADIMHGLSAYFWSLFTGPVDLVLLVGLIGQGLFTARFLVQWIASERAGRSVIPLSFWFLSLGGSAVLLGYALYRRDPVFILGQSLGTVIYLRNLALVFRERRGGTGR</sequence>
<reference evidence="3 4" key="1">
    <citation type="submission" date="2015-03" db="EMBL/GenBank/DDBJ databases">
        <title>Genome sequencing of Methylobacterium variabile DSM 16961.</title>
        <authorList>
            <person name="Chaudhry V."/>
            <person name="Patil P.B."/>
        </authorList>
    </citation>
    <scope>NUCLEOTIDE SEQUENCE [LARGE SCALE GENOMIC DNA]</scope>
    <source>
        <strain evidence="3 4">DSM 16961</strain>
    </source>
</reference>
<dbReference type="GO" id="GO:0009245">
    <property type="term" value="P:lipid A biosynthetic process"/>
    <property type="evidence" value="ECO:0007669"/>
    <property type="project" value="InterPro"/>
</dbReference>
<dbReference type="AlphaFoldDB" id="A0A0J6V2B4"/>
<keyword evidence="1" id="KW-0472">Membrane</keyword>
<dbReference type="SMART" id="SM01259">
    <property type="entry name" value="LAB_N"/>
    <property type="match status" value="1"/>
</dbReference>
<dbReference type="PIRSF" id="PIRSF028440">
    <property type="entry name" value="UCP_LAB_N"/>
    <property type="match status" value="1"/>
</dbReference>
<dbReference type="EMBL" id="LABY01000165">
    <property type="protein sequence ID" value="KMO32951.1"/>
    <property type="molecule type" value="Genomic_DNA"/>
</dbReference>
<dbReference type="GO" id="GO:0016020">
    <property type="term" value="C:membrane"/>
    <property type="evidence" value="ECO:0007669"/>
    <property type="project" value="GOC"/>
</dbReference>
<evidence type="ECO:0000313" key="3">
    <source>
        <dbReference type="EMBL" id="KMO32951.1"/>
    </source>
</evidence>
<proteinExistence type="predicted"/>
<feature type="transmembrane region" description="Helical" evidence="1">
    <location>
        <begin position="12"/>
        <end position="41"/>
    </location>
</feature>
<evidence type="ECO:0000259" key="2">
    <source>
        <dbReference type="SMART" id="SM01259"/>
    </source>
</evidence>
<dbReference type="Proteomes" id="UP000035955">
    <property type="component" value="Unassembled WGS sequence"/>
</dbReference>
<keyword evidence="1" id="KW-0812">Transmembrane</keyword>
<name>A0A0J6V2B4_9HYPH</name>
<dbReference type="PATRIC" id="fig|298794.3.peg.1891"/>
<dbReference type="InterPro" id="IPR014546">
    <property type="entry name" value="UCP028440_lipidA_biosyn"/>
</dbReference>